<accession>A0A0C2NI54</accession>
<protein>
    <recommendedName>
        <fullName evidence="3">REDY-like protein HapK</fullName>
    </recommendedName>
</protein>
<name>A0A0C2N909_9VIBR</name>
<evidence type="ECO:0000313" key="2">
    <source>
        <dbReference type="Proteomes" id="UP000031672"/>
    </source>
</evidence>
<reference evidence="1 2" key="1">
    <citation type="submission" date="2014-11" db="EMBL/GenBank/DDBJ databases">
        <title>Draft Genome Sequence of Vibrio piscirenalis strains CECT 8603T and CECT 8604, two marine Gammaproteobacterium isolated from cultured gilthead sea bream (Sparus aurata).</title>
        <authorList>
            <person name="Arahal D.R."/>
            <person name="Rodrigo-Torres L."/>
            <person name="Lucena T."/>
            <person name="Pujalte M.J."/>
        </authorList>
    </citation>
    <scope>NUCLEOTIDE SEQUENCE [LARGE SCALE GENOMIC DNA]</scope>
    <source>
        <strain evidence="1 2">DCR 1-4-2</strain>
    </source>
</reference>
<dbReference type="InterPro" id="IPR011008">
    <property type="entry name" value="Dimeric_a/b-barrel"/>
</dbReference>
<proteinExistence type="predicted"/>
<dbReference type="AlphaFoldDB" id="A0A0C2N909"/>
<dbReference type="EMBL" id="JTKH01000024">
    <property type="protein sequence ID" value="KII76111.1"/>
    <property type="molecule type" value="Genomic_DNA"/>
</dbReference>
<sequence>MSAKTIIVFFNLKSTTDESQYLQWAKESDLPTVNTLSSVSSFEVFKGISIFGQDKPSPWDYFEVIHIDSADAFLNDIQTDEMQKIVEQFQSFAEDAHFIVTENILTA</sequence>
<evidence type="ECO:0008006" key="3">
    <source>
        <dbReference type="Google" id="ProtNLM"/>
    </source>
</evidence>
<dbReference type="Proteomes" id="UP000031672">
    <property type="component" value="Unassembled WGS sequence"/>
</dbReference>
<dbReference type="STRING" id="1461322.OJ16_14925"/>
<dbReference type="RefSeq" id="WP_040992045.1">
    <property type="nucleotide sequence ID" value="NZ_JTKH01000024.1"/>
</dbReference>
<organism evidence="1 2">
    <name type="scientific">Vibrio renipiscarius</name>
    <dbReference type="NCBI Taxonomy" id="1461322"/>
    <lineage>
        <taxon>Bacteria</taxon>
        <taxon>Pseudomonadati</taxon>
        <taxon>Pseudomonadota</taxon>
        <taxon>Gammaproteobacteria</taxon>
        <taxon>Vibrionales</taxon>
        <taxon>Vibrionaceae</taxon>
        <taxon>Vibrio</taxon>
    </lineage>
</organism>
<dbReference type="OrthoDB" id="4731620at2"/>
<comment type="caution">
    <text evidence="1">The sequence shown here is derived from an EMBL/GenBank/DDBJ whole genome shotgun (WGS) entry which is preliminary data.</text>
</comment>
<accession>A0A0C2N909</accession>
<dbReference type="SUPFAM" id="SSF54909">
    <property type="entry name" value="Dimeric alpha+beta barrel"/>
    <property type="match status" value="1"/>
</dbReference>
<gene>
    <name evidence="1" type="ORF">OJ16_14925</name>
</gene>
<keyword evidence="2" id="KW-1185">Reference proteome</keyword>
<evidence type="ECO:0000313" key="1">
    <source>
        <dbReference type="EMBL" id="KII76111.1"/>
    </source>
</evidence>
<dbReference type="Gene3D" id="3.30.70.100">
    <property type="match status" value="1"/>
</dbReference>
<dbReference type="Pfam" id="PF11639">
    <property type="entry name" value="HapK"/>
    <property type="match status" value="1"/>
</dbReference>
<dbReference type="InterPro" id="IPR021667">
    <property type="entry name" value="HapK"/>
</dbReference>